<feature type="repeat" description="ANK" evidence="3">
    <location>
        <begin position="15"/>
        <end position="47"/>
    </location>
</feature>
<dbReference type="PROSITE" id="PS50297">
    <property type="entry name" value="ANK_REP_REGION"/>
    <property type="match status" value="2"/>
</dbReference>
<dbReference type="AlphaFoldDB" id="T1GPT5"/>
<dbReference type="OMA" id="CACIHIA"/>
<dbReference type="PANTHER" id="PTHR24161">
    <property type="entry name" value="ANK_REP_REGION DOMAIN-CONTAINING PROTEIN-RELATED"/>
    <property type="match status" value="1"/>
</dbReference>
<keyword evidence="4" id="KW-1133">Transmembrane helix</keyword>
<reference evidence="5" key="2">
    <citation type="submission" date="2015-06" db="UniProtKB">
        <authorList>
            <consortium name="EnsemblMetazoa"/>
        </authorList>
    </citation>
    <scope>IDENTIFICATION</scope>
</reference>
<accession>T1GPT5</accession>
<feature type="transmembrane region" description="Helical" evidence="4">
    <location>
        <begin position="280"/>
        <end position="297"/>
    </location>
</feature>
<dbReference type="Proteomes" id="UP000015102">
    <property type="component" value="Unassembled WGS sequence"/>
</dbReference>
<protein>
    <submittedName>
        <fullName evidence="5">Uncharacterized protein</fullName>
    </submittedName>
</protein>
<evidence type="ECO:0000256" key="1">
    <source>
        <dbReference type="ARBA" id="ARBA00022737"/>
    </source>
</evidence>
<reference evidence="6" key="1">
    <citation type="submission" date="2013-02" db="EMBL/GenBank/DDBJ databases">
        <authorList>
            <person name="Hughes D."/>
        </authorList>
    </citation>
    <scope>NUCLEOTIDE SEQUENCE</scope>
    <source>
        <strain>Durham</strain>
        <strain evidence="6">NC isolate 2 -- Noor lab</strain>
    </source>
</reference>
<dbReference type="Pfam" id="PF12796">
    <property type="entry name" value="Ank_2"/>
    <property type="match status" value="1"/>
</dbReference>
<feature type="transmembrane region" description="Helical" evidence="4">
    <location>
        <begin position="223"/>
        <end position="241"/>
    </location>
</feature>
<dbReference type="Gene3D" id="1.25.40.20">
    <property type="entry name" value="Ankyrin repeat-containing domain"/>
    <property type="match status" value="1"/>
</dbReference>
<dbReference type="STRING" id="36166.T1GPT5"/>
<dbReference type="EnsemblMetazoa" id="MESCA005628-RA">
    <property type="protein sequence ID" value="MESCA005628-PA"/>
    <property type="gene ID" value="MESCA005628"/>
</dbReference>
<name>T1GPT5_MEGSC</name>
<feature type="transmembrane region" description="Helical" evidence="4">
    <location>
        <begin position="199"/>
        <end position="217"/>
    </location>
</feature>
<dbReference type="SUPFAM" id="SSF48403">
    <property type="entry name" value="Ankyrin repeat"/>
    <property type="match status" value="1"/>
</dbReference>
<proteinExistence type="predicted"/>
<dbReference type="PROSITE" id="PS50088">
    <property type="entry name" value="ANK_REPEAT"/>
    <property type="match status" value="2"/>
</dbReference>
<keyword evidence="4" id="KW-0472">Membrane</keyword>
<sequence length="316" mass="34893">MGYKGASVDAIGGELNATPLHWATRQGHLGAVVLLMGAGADPNIRDAEGCACIHIAAQFGHTALVAYFIAKGVNPDSQDRGGMTALMWASWKVSALDPVRLLLTLGANSSLVDHTHGNTALHWAILARNSTAINTLVLKSKGGLNIPNLRADTPLSMLEAQTGSIWIGPKVAEKVREASLSTSRRSITQKLKSDKRLRWWTMAFTPFLAFYLVGVVFSLNTLFIIKFFLLGCLYAIFYTIIKSLFDDHLMTLLPLSAYLGTKVWFYITWFTYIIDAVPSIQTLMFLISTAALNICFYKTWKGIQELYDLLRNKGSR</sequence>
<organism evidence="5 6">
    <name type="scientific">Megaselia scalaris</name>
    <name type="common">Humpbacked fly</name>
    <name type="synonym">Phora scalaris</name>
    <dbReference type="NCBI Taxonomy" id="36166"/>
    <lineage>
        <taxon>Eukaryota</taxon>
        <taxon>Metazoa</taxon>
        <taxon>Ecdysozoa</taxon>
        <taxon>Arthropoda</taxon>
        <taxon>Hexapoda</taxon>
        <taxon>Insecta</taxon>
        <taxon>Pterygota</taxon>
        <taxon>Neoptera</taxon>
        <taxon>Endopterygota</taxon>
        <taxon>Diptera</taxon>
        <taxon>Brachycera</taxon>
        <taxon>Muscomorpha</taxon>
        <taxon>Platypezoidea</taxon>
        <taxon>Phoridae</taxon>
        <taxon>Megaseliini</taxon>
        <taxon>Megaselia</taxon>
    </lineage>
</organism>
<dbReference type="InterPro" id="IPR036770">
    <property type="entry name" value="Ankyrin_rpt-contain_sf"/>
</dbReference>
<evidence type="ECO:0000313" key="6">
    <source>
        <dbReference type="Proteomes" id="UP000015102"/>
    </source>
</evidence>
<feature type="transmembrane region" description="Helical" evidence="4">
    <location>
        <begin position="253"/>
        <end position="274"/>
    </location>
</feature>
<evidence type="ECO:0000256" key="2">
    <source>
        <dbReference type="ARBA" id="ARBA00023043"/>
    </source>
</evidence>
<evidence type="ECO:0000313" key="5">
    <source>
        <dbReference type="EnsemblMetazoa" id="MESCA005628-PA"/>
    </source>
</evidence>
<keyword evidence="1" id="KW-0677">Repeat</keyword>
<keyword evidence="4" id="KW-0812">Transmembrane</keyword>
<dbReference type="EMBL" id="CAQQ02028678">
    <property type="status" value="NOT_ANNOTATED_CDS"/>
    <property type="molecule type" value="Genomic_DNA"/>
</dbReference>
<dbReference type="HOGENOM" id="CLU_880796_0_0_1"/>
<feature type="repeat" description="ANK" evidence="3">
    <location>
        <begin position="48"/>
        <end position="80"/>
    </location>
</feature>
<keyword evidence="2 3" id="KW-0040">ANK repeat</keyword>
<dbReference type="InterPro" id="IPR002110">
    <property type="entry name" value="Ankyrin_rpt"/>
</dbReference>
<dbReference type="SMART" id="SM00248">
    <property type="entry name" value="ANK"/>
    <property type="match status" value="4"/>
</dbReference>
<keyword evidence="6" id="KW-1185">Reference proteome</keyword>
<evidence type="ECO:0000256" key="4">
    <source>
        <dbReference type="SAM" id="Phobius"/>
    </source>
</evidence>
<dbReference type="PANTHER" id="PTHR24161:SF85">
    <property type="entry name" value="PALMITOYLTRANSFERASE HIP14"/>
    <property type="match status" value="1"/>
</dbReference>
<evidence type="ECO:0000256" key="3">
    <source>
        <dbReference type="PROSITE-ProRule" id="PRU00023"/>
    </source>
</evidence>